<protein>
    <recommendedName>
        <fullName evidence="6">DUF11 domain-containing protein</fullName>
    </recommendedName>
</protein>
<evidence type="ECO:0000256" key="3">
    <source>
        <dbReference type="SAM" id="SignalP"/>
    </source>
</evidence>
<keyword evidence="5" id="KW-1185">Reference proteome</keyword>
<feature type="compositionally biased region" description="Low complexity" evidence="1">
    <location>
        <begin position="287"/>
        <end position="312"/>
    </location>
</feature>
<feature type="transmembrane region" description="Helical" evidence="2">
    <location>
        <begin position="329"/>
        <end position="347"/>
    </location>
</feature>
<dbReference type="EMBL" id="JAMYJR010000035">
    <property type="protein sequence ID" value="MCO8275159.1"/>
    <property type="molecule type" value="Genomic_DNA"/>
</dbReference>
<keyword evidence="2" id="KW-1133">Transmembrane helix</keyword>
<accession>A0ABT1DWC9</accession>
<evidence type="ECO:0000313" key="4">
    <source>
        <dbReference type="EMBL" id="MCO8275159.1"/>
    </source>
</evidence>
<evidence type="ECO:0008006" key="6">
    <source>
        <dbReference type="Google" id="ProtNLM"/>
    </source>
</evidence>
<feature type="signal peptide" evidence="3">
    <location>
        <begin position="1"/>
        <end position="24"/>
    </location>
</feature>
<feature type="region of interest" description="Disordered" evidence="1">
    <location>
        <begin position="279"/>
        <end position="320"/>
    </location>
</feature>
<organism evidence="4 5">
    <name type="scientific">Paractinoplanes aksuensis</name>
    <dbReference type="NCBI Taxonomy" id="2939490"/>
    <lineage>
        <taxon>Bacteria</taxon>
        <taxon>Bacillati</taxon>
        <taxon>Actinomycetota</taxon>
        <taxon>Actinomycetes</taxon>
        <taxon>Micromonosporales</taxon>
        <taxon>Micromonosporaceae</taxon>
        <taxon>Paractinoplanes</taxon>
    </lineage>
</organism>
<reference evidence="4 5" key="1">
    <citation type="submission" date="2022-06" db="EMBL/GenBank/DDBJ databases">
        <title>New Species of the Genus Actinoplanes, ActinopZanes ferrugineus.</title>
        <authorList>
            <person name="Ding P."/>
        </authorList>
    </citation>
    <scope>NUCLEOTIDE SEQUENCE [LARGE SCALE GENOMIC DNA]</scope>
    <source>
        <strain evidence="4 5">TRM88003</strain>
    </source>
</reference>
<sequence>MGVHRFLVVAALLLGGGAGLGAGAAPEGPTLNLSGPDQVVIGQTAVFTVQAGGAADPLGVSVALTLPAGITYVSGAPGAVNTVDGGRNSGPCAVDGQVVTCSVDHPEDGLLSWTATVRVAADVVPGEPLSLVAASGEINRKLATVPVRGADFAVSVEDGPTGVLEAGKPITYTVVVRNLGPDAGVPFTLHEWFDGGWYIGGGVEQEGVECFSDPGEMACEVDRSLPAGGEIRLEHVLPTRADAGTVGRRGLIGLQVRDQPLPVDPGNNELTFPIQFAVAPTTPPASSPTSSPTASPTPSSSPSPTATATPAPGGAGGGLPITGPGAGPIALVGAVLLLAGVAALRFGRRRAPR</sequence>
<name>A0ABT1DWC9_9ACTN</name>
<comment type="caution">
    <text evidence="4">The sequence shown here is derived from an EMBL/GenBank/DDBJ whole genome shotgun (WGS) entry which is preliminary data.</text>
</comment>
<dbReference type="Proteomes" id="UP001523369">
    <property type="component" value="Unassembled WGS sequence"/>
</dbReference>
<keyword evidence="3" id="KW-0732">Signal</keyword>
<dbReference type="RefSeq" id="WP_253241224.1">
    <property type="nucleotide sequence ID" value="NZ_JAMYJR010000035.1"/>
</dbReference>
<evidence type="ECO:0000256" key="1">
    <source>
        <dbReference type="SAM" id="MobiDB-lite"/>
    </source>
</evidence>
<gene>
    <name evidence="4" type="ORF">M1L60_31720</name>
</gene>
<keyword evidence="2" id="KW-0812">Transmembrane</keyword>
<keyword evidence="2" id="KW-0472">Membrane</keyword>
<proteinExistence type="predicted"/>
<evidence type="ECO:0000256" key="2">
    <source>
        <dbReference type="SAM" id="Phobius"/>
    </source>
</evidence>
<feature type="chain" id="PRO_5046428080" description="DUF11 domain-containing protein" evidence="3">
    <location>
        <begin position="25"/>
        <end position="353"/>
    </location>
</feature>
<evidence type="ECO:0000313" key="5">
    <source>
        <dbReference type="Proteomes" id="UP001523369"/>
    </source>
</evidence>